<gene>
    <name evidence="1" type="ORF">GBAR_LOCUS6023</name>
</gene>
<evidence type="ECO:0000313" key="1">
    <source>
        <dbReference type="EMBL" id="CAI8008839.1"/>
    </source>
</evidence>
<evidence type="ECO:0000313" key="2">
    <source>
        <dbReference type="Proteomes" id="UP001174909"/>
    </source>
</evidence>
<reference evidence="1" key="1">
    <citation type="submission" date="2023-03" db="EMBL/GenBank/DDBJ databases">
        <authorList>
            <person name="Steffen K."/>
            <person name="Cardenas P."/>
        </authorList>
    </citation>
    <scope>NUCLEOTIDE SEQUENCE</scope>
</reference>
<proteinExistence type="predicted"/>
<dbReference type="EMBL" id="CASHTH010000901">
    <property type="protein sequence ID" value="CAI8008839.1"/>
    <property type="molecule type" value="Genomic_DNA"/>
</dbReference>
<protein>
    <submittedName>
        <fullName evidence="1">Uncharacterized protein</fullName>
    </submittedName>
</protein>
<comment type="caution">
    <text evidence="1">The sequence shown here is derived from an EMBL/GenBank/DDBJ whole genome shotgun (WGS) entry which is preliminary data.</text>
</comment>
<keyword evidence="2" id="KW-1185">Reference proteome</keyword>
<dbReference type="Proteomes" id="UP001174909">
    <property type="component" value="Unassembled WGS sequence"/>
</dbReference>
<organism evidence="1 2">
    <name type="scientific">Geodia barretti</name>
    <name type="common">Barrett's horny sponge</name>
    <dbReference type="NCBI Taxonomy" id="519541"/>
    <lineage>
        <taxon>Eukaryota</taxon>
        <taxon>Metazoa</taxon>
        <taxon>Porifera</taxon>
        <taxon>Demospongiae</taxon>
        <taxon>Heteroscleromorpha</taxon>
        <taxon>Tetractinellida</taxon>
        <taxon>Astrophorina</taxon>
        <taxon>Geodiidae</taxon>
        <taxon>Geodia</taxon>
    </lineage>
</organism>
<dbReference type="AlphaFoldDB" id="A0AA35RCT9"/>
<name>A0AA35RCT9_GEOBA</name>
<sequence>MIGHQPAYAAGPDGTANSLPGCVGINNSTKPAKGTDNFQLDRDPRVISPIDPAIVGEMAGLHDGTPLPQQLEPAPQREVYVWAACLTVEEHSDSSETYLGYMPGLSPSKGALYSPRFTYRDMDYRVRNLYYHEADTGDRQLVLESNIPLPDKLTLYLGKDEFPLSTSEPFGKGPNVRVWRLDDSLDWTQDQAVLVLLRESYGLPMSKAGSAAVGYPHLEAVALPSGLQESEATGTH</sequence>
<accession>A0AA35RCT9</accession>